<organism evidence="2 3">
    <name type="scientific">Luteimonas deserti</name>
    <dbReference type="NCBI Taxonomy" id="2752306"/>
    <lineage>
        <taxon>Bacteria</taxon>
        <taxon>Pseudomonadati</taxon>
        <taxon>Pseudomonadota</taxon>
        <taxon>Gammaproteobacteria</taxon>
        <taxon>Lysobacterales</taxon>
        <taxon>Lysobacteraceae</taxon>
        <taxon>Luteimonas</taxon>
    </lineage>
</organism>
<sequence length="103" mass="11537">MISARALWRIFVMPLYVMLAGVVFSLAMTRTAGSIIGGLAPLAPWALLAAAVLAALLVVGSILRVRRRLRHMRRSIRRSRRRVARRADAWTAPEADWAEHGHR</sequence>
<dbReference type="RefSeq" id="WP_180546166.1">
    <property type="nucleotide sequence ID" value="NZ_JACCJZ010000020.1"/>
</dbReference>
<name>A0A7Z0QV79_9GAMM</name>
<reference evidence="2 3" key="1">
    <citation type="submission" date="2020-07" db="EMBL/GenBank/DDBJ databases">
        <title>isolation of Luteimonas sp. SJ-16.</title>
        <authorList>
            <person name="Huang X.-X."/>
            <person name="Xu L."/>
            <person name="Sun J.-Q."/>
        </authorList>
    </citation>
    <scope>NUCLEOTIDE SEQUENCE [LARGE SCALE GENOMIC DNA]</scope>
    <source>
        <strain evidence="2 3">SJ-16</strain>
    </source>
</reference>
<keyword evidence="3" id="KW-1185">Reference proteome</keyword>
<protein>
    <submittedName>
        <fullName evidence="2">Uncharacterized protein</fullName>
    </submittedName>
</protein>
<evidence type="ECO:0000313" key="2">
    <source>
        <dbReference type="EMBL" id="NYZ63978.1"/>
    </source>
</evidence>
<gene>
    <name evidence="2" type="ORF">H0E82_14635</name>
</gene>
<feature type="transmembrane region" description="Helical" evidence="1">
    <location>
        <begin position="7"/>
        <end position="27"/>
    </location>
</feature>
<feature type="transmembrane region" description="Helical" evidence="1">
    <location>
        <begin position="42"/>
        <end position="65"/>
    </location>
</feature>
<keyword evidence="1" id="KW-0812">Transmembrane</keyword>
<evidence type="ECO:0000313" key="3">
    <source>
        <dbReference type="Proteomes" id="UP000589896"/>
    </source>
</evidence>
<comment type="caution">
    <text evidence="2">The sequence shown here is derived from an EMBL/GenBank/DDBJ whole genome shotgun (WGS) entry which is preliminary data.</text>
</comment>
<dbReference type="EMBL" id="JACCJZ010000020">
    <property type="protein sequence ID" value="NYZ63978.1"/>
    <property type="molecule type" value="Genomic_DNA"/>
</dbReference>
<proteinExistence type="predicted"/>
<dbReference type="AlphaFoldDB" id="A0A7Z0QV79"/>
<dbReference type="Proteomes" id="UP000589896">
    <property type="component" value="Unassembled WGS sequence"/>
</dbReference>
<keyword evidence="1" id="KW-0472">Membrane</keyword>
<accession>A0A7Z0QV79</accession>
<keyword evidence="1" id="KW-1133">Transmembrane helix</keyword>
<evidence type="ECO:0000256" key="1">
    <source>
        <dbReference type="SAM" id="Phobius"/>
    </source>
</evidence>